<reference evidence="5 6" key="1">
    <citation type="submission" date="2021-06" db="EMBL/GenBank/DDBJ databases">
        <authorList>
            <person name="Palmer J.M."/>
        </authorList>
    </citation>
    <scope>NUCLEOTIDE SEQUENCE [LARGE SCALE GENOMIC DNA]</scope>
    <source>
        <strain evidence="5 6">XC_2019</strain>
        <tissue evidence="5">Muscle</tissue>
    </source>
</reference>
<proteinExistence type="predicted"/>
<dbReference type="Proteomes" id="UP001434883">
    <property type="component" value="Unassembled WGS sequence"/>
</dbReference>
<dbReference type="EMBL" id="JAHRIN010058886">
    <property type="protein sequence ID" value="MEQ2211362.1"/>
    <property type="molecule type" value="Genomic_DNA"/>
</dbReference>
<feature type="compositionally biased region" description="Gly residues" evidence="4">
    <location>
        <begin position="14"/>
        <end position="28"/>
    </location>
</feature>
<feature type="region of interest" description="Disordered" evidence="4">
    <location>
        <begin position="1"/>
        <end position="37"/>
    </location>
</feature>
<sequence>DLYAPPSPGADSGPLGGAASGPGLGGDSQGRFSLEDDAHSQLLDADGFLNVGQRPGAPPSHKRQLVLDRASGPPMGMSCLGCALECFPRLQLRGRNSLITPWTSCWDCVQGNSPVKVKSETNSVNCFKSEPPAANQTEQKTSAALNPFQKPSQPVQVRRGSLLSQPQAVLQKLANISDGNPLAPRNTRGFLFQTLSPEKVKAASNGPQNQVVRKRSQVEVVNPAAKRPCRGTQPAGHTKNSQRSIFSFLDH</sequence>
<evidence type="ECO:0000256" key="4">
    <source>
        <dbReference type="SAM" id="MobiDB-lite"/>
    </source>
</evidence>
<evidence type="ECO:0000256" key="1">
    <source>
        <dbReference type="ARBA" id="ARBA00004123"/>
    </source>
</evidence>
<gene>
    <name evidence="5" type="ORF">XENOCAPTIV_027321</name>
</gene>
<feature type="non-terminal residue" evidence="5">
    <location>
        <position position="1"/>
    </location>
</feature>
<accession>A0ABV0RUM5</accession>
<evidence type="ECO:0000313" key="5">
    <source>
        <dbReference type="EMBL" id="MEQ2211362.1"/>
    </source>
</evidence>
<dbReference type="PANTHER" id="PTHR14396">
    <property type="entry name" value="CLASPIN"/>
    <property type="match status" value="1"/>
</dbReference>
<dbReference type="PANTHER" id="PTHR14396:SF10">
    <property type="entry name" value="CLASPIN"/>
    <property type="match status" value="1"/>
</dbReference>
<organism evidence="5 6">
    <name type="scientific">Xenoophorus captivus</name>
    <dbReference type="NCBI Taxonomy" id="1517983"/>
    <lineage>
        <taxon>Eukaryota</taxon>
        <taxon>Metazoa</taxon>
        <taxon>Chordata</taxon>
        <taxon>Craniata</taxon>
        <taxon>Vertebrata</taxon>
        <taxon>Euteleostomi</taxon>
        <taxon>Actinopterygii</taxon>
        <taxon>Neopterygii</taxon>
        <taxon>Teleostei</taxon>
        <taxon>Neoteleostei</taxon>
        <taxon>Acanthomorphata</taxon>
        <taxon>Ovalentaria</taxon>
        <taxon>Atherinomorphae</taxon>
        <taxon>Cyprinodontiformes</taxon>
        <taxon>Goodeidae</taxon>
        <taxon>Xenoophorus</taxon>
    </lineage>
</organism>
<name>A0ABV0RUM5_9TELE</name>
<protein>
    <submittedName>
        <fullName evidence="5">Uncharacterized protein</fullName>
    </submittedName>
</protein>
<evidence type="ECO:0000313" key="6">
    <source>
        <dbReference type="Proteomes" id="UP001434883"/>
    </source>
</evidence>
<comment type="subcellular location">
    <subcellularLocation>
        <location evidence="1">Nucleus</location>
    </subcellularLocation>
</comment>
<evidence type="ECO:0000256" key="2">
    <source>
        <dbReference type="ARBA" id="ARBA00022553"/>
    </source>
</evidence>
<keyword evidence="6" id="KW-1185">Reference proteome</keyword>
<feature type="region of interest" description="Disordered" evidence="4">
    <location>
        <begin position="227"/>
        <end position="251"/>
    </location>
</feature>
<keyword evidence="2" id="KW-0597">Phosphoprotein</keyword>
<evidence type="ECO:0000256" key="3">
    <source>
        <dbReference type="ARBA" id="ARBA00023242"/>
    </source>
</evidence>
<comment type="caution">
    <text evidence="5">The sequence shown here is derived from an EMBL/GenBank/DDBJ whole genome shotgun (WGS) entry which is preliminary data.</text>
</comment>
<keyword evidence="3" id="KW-0539">Nucleus</keyword>
<dbReference type="InterPro" id="IPR024146">
    <property type="entry name" value="Claspin"/>
</dbReference>